<dbReference type="EMBL" id="AEYP01045126">
    <property type="status" value="NOT_ANNOTATED_CDS"/>
    <property type="molecule type" value="Genomic_DNA"/>
</dbReference>
<feature type="compositionally biased region" description="Pro residues" evidence="1">
    <location>
        <begin position="96"/>
        <end position="105"/>
    </location>
</feature>
<dbReference type="InParanoid" id="M3Y666"/>
<name>M3Y666_MUSPF</name>
<dbReference type="HOGENOM" id="CLU_2235695_0_0_1"/>
<dbReference type="AlphaFoldDB" id="M3Y666"/>
<dbReference type="Ensembl" id="ENSMPUT00000006931.1">
    <property type="protein sequence ID" value="ENSMPUP00000006817.1"/>
    <property type="gene ID" value="ENSMPUG00000006872.1"/>
</dbReference>
<sequence>MPGCKKRKKWKSVTCNRRAVLISVLGSSYTGRTILPFRIHSLVNHSRFGSGKGPATLPKPPYCGTRLGALRSKWDGAGLQPRGPAASGSAGADPVLPMPGAPSVG</sequence>
<proteinExistence type="predicted"/>
<dbReference type="EMBL" id="AEYP01045127">
    <property type="status" value="NOT_ANNOTATED_CDS"/>
    <property type="molecule type" value="Genomic_DNA"/>
</dbReference>
<evidence type="ECO:0000256" key="1">
    <source>
        <dbReference type="SAM" id="MobiDB-lite"/>
    </source>
</evidence>
<feature type="region of interest" description="Disordered" evidence="1">
    <location>
        <begin position="74"/>
        <end position="105"/>
    </location>
</feature>
<protein>
    <submittedName>
        <fullName evidence="2">Uncharacterized protein</fullName>
    </submittedName>
</protein>
<evidence type="ECO:0000313" key="2">
    <source>
        <dbReference type="Ensembl" id="ENSMPUP00000006817.1"/>
    </source>
</evidence>
<accession>M3Y666</accession>
<organism evidence="2">
    <name type="scientific">Mustela putorius furo</name>
    <name type="common">European domestic ferret</name>
    <name type="synonym">Mustela furo</name>
    <dbReference type="NCBI Taxonomy" id="9669"/>
    <lineage>
        <taxon>Eukaryota</taxon>
        <taxon>Metazoa</taxon>
        <taxon>Chordata</taxon>
        <taxon>Craniata</taxon>
        <taxon>Vertebrata</taxon>
        <taxon>Euteleostomi</taxon>
        <taxon>Mammalia</taxon>
        <taxon>Eutheria</taxon>
        <taxon>Laurasiatheria</taxon>
        <taxon>Carnivora</taxon>
        <taxon>Caniformia</taxon>
        <taxon>Musteloidea</taxon>
        <taxon>Mustelidae</taxon>
        <taxon>Mustelinae</taxon>
        <taxon>Mustela</taxon>
    </lineage>
</organism>
<reference evidence="2" key="1">
    <citation type="submission" date="2024-06" db="UniProtKB">
        <authorList>
            <consortium name="Ensembl"/>
        </authorList>
    </citation>
    <scope>IDENTIFICATION</scope>
</reference>